<proteinExistence type="predicted"/>
<dbReference type="EMBL" id="AKWN02000194">
    <property type="protein sequence ID" value="EMP07784.1"/>
    <property type="molecule type" value="Genomic_DNA"/>
</dbReference>
<dbReference type="Proteomes" id="UP000012117">
    <property type="component" value="Unassembled WGS sequence"/>
</dbReference>
<feature type="non-terminal residue" evidence="1">
    <location>
        <position position="1"/>
    </location>
</feature>
<comment type="caution">
    <text evidence="1">The sequence shown here is derived from an EMBL/GenBank/DDBJ whole genome shotgun (WGS) entry which is preliminary data.</text>
</comment>
<gene>
    <name evidence="1" type="ORF">LEP1GSC124_3106</name>
</gene>
<evidence type="ECO:0000313" key="2">
    <source>
        <dbReference type="Proteomes" id="UP000012117"/>
    </source>
</evidence>
<protein>
    <submittedName>
        <fullName evidence="1">Uncharacterized protein</fullName>
    </submittedName>
</protein>
<evidence type="ECO:0000313" key="1">
    <source>
        <dbReference type="EMBL" id="EMP07784.1"/>
    </source>
</evidence>
<name>M7AAF1_LEPIR</name>
<sequence length="39" mass="4532">VFYLFVNLKTFGIKCLDSFALSFKIKTKELVVRTSKTVF</sequence>
<accession>M7AAF1</accession>
<dbReference type="AlphaFoldDB" id="M7AAF1"/>
<dbReference type="BioCyc" id="LINT1193029:G11R4-2220-MONOMER"/>
<organism evidence="1 2">
    <name type="scientific">Leptospira interrogans serovar Pyrogenes str. 200701872</name>
    <dbReference type="NCBI Taxonomy" id="1193029"/>
    <lineage>
        <taxon>Bacteria</taxon>
        <taxon>Pseudomonadati</taxon>
        <taxon>Spirochaetota</taxon>
        <taxon>Spirochaetia</taxon>
        <taxon>Leptospirales</taxon>
        <taxon>Leptospiraceae</taxon>
        <taxon>Leptospira</taxon>
    </lineage>
</organism>
<reference evidence="1 2" key="1">
    <citation type="submission" date="2013-01" db="EMBL/GenBank/DDBJ databases">
        <authorList>
            <person name="Harkins D.M."/>
            <person name="Durkin A.S."/>
            <person name="Brinkac L.M."/>
            <person name="Haft D.H."/>
            <person name="Selengut J.D."/>
            <person name="Sanka R."/>
            <person name="DePew J."/>
            <person name="Purushe J."/>
            <person name="Picardeau M."/>
            <person name="Werts C."/>
            <person name="Goarant C."/>
            <person name="Vinetz J.M."/>
            <person name="Sutton G.G."/>
            <person name="Nierman W.C."/>
            <person name="Fouts D.E."/>
        </authorList>
    </citation>
    <scope>NUCLEOTIDE SEQUENCE [LARGE SCALE GENOMIC DNA]</scope>
    <source>
        <strain evidence="1 2">200701872</strain>
    </source>
</reference>